<evidence type="ECO:0000313" key="3">
    <source>
        <dbReference type="EMBL" id="AIQ63249.1"/>
    </source>
</evidence>
<dbReference type="RefSeq" id="WP_038694697.1">
    <property type="nucleotide sequence ID" value="NZ_CP009286.1"/>
</dbReference>
<dbReference type="EMBL" id="CP009286">
    <property type="protein sequence ID" value="AIQ63249.1"/>
    <property type="molecule type" value="Genomic_DNA"/>
</dbReference>
<gene>
    <name evidence="3" type="ORF">PSTEL_09245</name>
</gene>
<feature type="coiled-coil region" evidence="1">
    <location>
        <begin position="68"/>
        <end position="130"/>
    </location>
</feature>
<dbReference type="HOGENOM" id="CLU_1883707_0_0_9"/>
<dbReference type="AlphaFoldDB" id="A0A089N3F5"/>
<protein>
    <submittedName>
        <fullName evidence="3">Uncharacterized protein</fullName>
    </submittedName>
</protein>
<name>A0A089N3F5_9BACL</name>
<feature type="transmembrane region" description="Helical" evidence="2">
    <location>
        <begin position="23"/>
        <end position="42"/>
    </location>
</feature>
<evidence type="ECO:0000256" key="1">
    <source>
        <dbReference type="SAM" id="Coils"/>
    </source>
</evidence>
<keyword evidence="2" id="KW-0472">Membrane</keyword>
<keyword evidence="1" id="KW-0175">Coiled coil</keyword>
<proteinExistence type="predicted"/>
<organism evidence="3 4">
    <name type="scientific">Paenibacillus stellifer</name>
    <dbReference type="NCBI Taxonomy" id="169760"/>
    <lineage>
        <taxon>Bacteria</taxon>
        <taxon>Bacillati</taxon>
        <taxon>Bacillota</taxon>
        <taxon>Bacilli</taxon>
        <taxon>Bacillales</taxon>
        <taxon>Paenibacillaceae</taxon>
        <taxon>Paenibacillus</taxon>
    </lineage>
</organism>
<keyword evidence="2" id="KW-1133">Transmembrane helix</keyword>
<sequence length="135" mass="15367">MQPSVKSQDTYPSRAATRNGSPVKWFLLFWLIVIVAGGYGAYSYSNHLKDQMVAQLTAQSQQQMAALRSDYEQKLSALSKEVTELQGQVQSFNELLTFTKDNANNKTDNSNKLYTQLNEVRKQLDVLQKEMDLLK</sequence>
<dbReference type="STRING" id="169760.PSTEL_09245"/>
<dbReference type="OrthoDB" id="2660861at2"/>
<dbReference type="KEGG" id="pste:PSTEL_09245"/>
<evidence type="ECO:0000256" key="2">
    <source>
        <dbReference type="SAM" id="Phobius"/>
    </source>
</evidence>
<keyword evidence="4" id="KW-1185">Reference proteome</keyword>
<keyword evidence="2" id="KW-0812">Transmembrane</keyword>
<reference evidence="3 4" key="1">
    <citation type="submission" date="2014-08" db="EMBL/GenBank/DDBJ databases">
        <title>Comparative genomics of the Paenibacillus odorifer group.</title>
        <authorList>
            <person name="den Bakker H.C."/>
            <person name="Tsai Y.-C."/>
            <person name="Martin N."/>
            <person name="Korlach J."/>
            <person name="Wiedmann M."/>
        </authorList>
    </citation>
    <scope>NUCLEOTIDE SEQUENCE [LARGE SCALE GENOMIC DNA]</scope>
    <source>
        <strain evidence="3 4">DSM 14472</strain>
    </source>
</reference>
<evidence type="ECO:0000313" key="4">
    <source>
        <dbReference type="Proteomes" id="UP000029507"/>
    </source>
</evidence>
<accession>A0A089N3F5</accession>
<dbReference type="Proteomes" id="UP000029507">
    <property type="component" value="Chromosome"/>
</dbReference>